<accession>A0ABQ0B7R9</accession>
<evidence type="ECO:0000256" key="1">
    <source>
        <dbReference type="ARBA" id="ARBA00023002"/>
    </source>
</evidence>
<reference evidence="4 5" key="1">
    <citation type="submission" date="2024-04" db="EMBL/GenBank/DDBJ databases">
        <title>Defined microbial consortia suppress multidrug-resistant proinflammatory Enterobacteriaceae via ecological control.</title>
        <authorList>
            <person name="Furuichi M."/>
            <person name="Kawaguchi T."/>
            <person name="Pust M."/>
            <person name="Yasuma K."/>
            <person name="Plichta D."/>
            <person name="Hasegawa N."/>
            <person name="Ohya T."/>
            <person name="Bhattarai S."/>
            <person name="Sasajima S."/>
            <person name="Aoto Y."/>
            <person name="Tuganbaev T."/>
            <person name="Yaginuma M."/>
            <person name="Ueda M."/>
            <person name="Okahashi N."/>
            <person name="Amafuji K."/>
            <person name="Kiridooshi Y."/>
            <person name="Sugita K."/>
            <person name="Strazar M."/>
            <person name="Skelly A."/>
            <person name="Suda W."/>
            <person name="Hattori M."/>
            <person name="Nakamoto N."/>
            <person name="Caballero S."/>
            <person name="Norman J."/>
            <person name="Olle B."/>
            <person name="Tanoue T."/>
            <person name="Arita M."/>
            <person name="Bucci V."/>
            <person name="Atarashi K."/>
            <person name="Xavier R."/>
            <person name="Honda K."/>
        </authorList>
    </citation>
    <scope>NUCLEOTIDE SEQUENCE [LARGE SCALE GENOMIC DNA]</scope>
    <source>
        <strain evidence="5">k04-0078-D8-1</strain>
    </source>
</reference>
<organism evidence="4 5">
    <name type="scientific">Blautia hominis</name>
    <dbReference type="NCBI Taxonomy" id="2025493"/>
    <lineage>
        <taxon>Bacteria</taxon>
        <taxon>Bacillati</taxon>
        <taxon>Bacillota</taxon>
        <taxon>Clostridia</taxon>
        <taxon>Lachnospirales</taxon>
        <taxon>Lachnospiraceae</taxon>
        <taxon>Blautia</taxon>
    </lineage>
</organism>
<evidence type="ECO:0000313" key="4">
    <source>
        <dbReference type="EMBL" id="GAA6407485.1"/>
    </source>
</evidence>
<gene>
    <name evidence="4" type="ORF">K040078D81_16020</name>
</gene>
<protein>
    <submittedName>
        <fullName evidence="4">Iron-containing alcohol dehydrogenase</fullName>
    </submittedName>
</protein>
<evidence type="ECO:0000313" key="5">
    <source>
        <dbReference type="Proteomes" id="UP001600943"/>
    </source>
</evidence>
<comment type="caution">
    <text evidence="4">The sequence shown here is derived from an EMBL/GenBank/DDBJ whole genome shotgun (WGS) entry which is preliminary data.</text>
</comment>
<evidence type="ECO:0000259" key="3">
    <source>
        <dbReference type="Pfam" id="PF25137"/>
    </source>
</evidence>
<dbReference type="PANTHER" id="PTHR43633">
    <property type="entry name" value="ALCOHOL DEHYDROGENASE YQHD"/>
    <property type="match status" value="1"/>
</dbReference>
<dbReference type="SUPFAM" id="SSF56796">
    <property type="entry name" value="Dehydroquinate synthase-like"/>
    <property type="match status" value="1"/>
</dbReference>
<dbReference type="Proteomes" id="UP001600943">
    <property type="component" value="Unassembled WGS sequence"/>
</dbReference>
<evidence type="ECO:0000259" key="2">
    <source>
        <dbReference type="Pfam" id="PF00465"/>
    </source>
</evidence>
<sequence>MKAFDYCNPVFVKFGAGVRKQIGPTLRDSYQNVLLVCSQGPFHENGLYRFVKENLEENDIRVYEMHDVESNPKLFRIREGVEVCKENRIDCILALGSGSAIDCAKAISAASAMEVDPYDLYWGKRVKVTKTIDTVMVPTFAATGSEMNRSSVAVNEKTKEKYFFDANYAKYVFMDPEVTLTVPIKLTIWGVMDILSHTFEYYFNGDRDSEFQTNLSEAVILSVMRNTERLTANPQDINARGEIMWAAAMTWGTGLTWIGRGEADMACHGIEESFSAYFDTHHGACLGVLTPRWMEAVAPKRPDLFARFARNIMKVSEADDRKAAVEGVRKYKGWLKMIGAPNTYFDLAPLAFSDEELKRVAATACRVYHGGVGRMTRFQENEIVEMLKSGRDPY</sequence>
<name>A0ABQ0B7R9_9FIRM</name>
<dbReference type="Gene3D" id="3.40.50.1970">
    <property type="match status" value="1"/>
</dbReference>
<dbReference type="EMBL" id="BAABYW010000001">
    <property type="protein sequence ID" value="GAA6407485.1"/>
    <property type="molecule type" value="Genomic_DNA"/>
</dbReference>
<dbReference type="CDD" id="cd08187">
    <property type="entry name" value="BDH"/>
    <property type="match status" value="1"/>
</dbReference>
<keyword evidence="5" id="KW-1185">Reference proteome</keyword>
<dbReference type="PROSITE" id="PS00913">
    <property type="entry name" value="ADH_IRON_1"/>
    <property type="match status" value="1"/>
</dbReference>
<dbReference type="Gene3D" id="1.20.1090.10">
    <property type="entry name" value="Dehydroquinate synthase-like - alpha domain"/>
    <property type="match status" value="1"/>
</dbReference>
<feature type="domain" description="Alcohol dehydrogenase iron-type/glycerol dehydrogenase GldA" evidence="2">
    <location>
        <begin position="9"/>
        <end position="176"/>
    </location>
</feature>
<dbReference type="RefSeq" id="WP_390404437.1">
    <property type="nucleotide sequence ID" value="NZ_BAABYW010000001.1"/>
</dbReference>
<dbReference type="InterPro" id="IPR018211">
    <property type="entry name" value="ADH_Fe_CS"/>
</dbReference>
<dbReference type="InterPro" id="IPR056798">
    <property type="entry name" value="ADH_Fe_C"/>
</dbReference>
<dbReference type="Pfam" id="PF25137">
    <property type="entry name" value="ADH_Fe_C"/>
    <property type="match status" value="1"/>
</dbReference>
<dbReference type="InterPro" id="IPR044731">
    <property type="entry name" value="BDH-like"/>
</dbReference>
<keyword evidence="1" id="KW-0560">Oxidoreductase</keyword>
<proteinExistence type="predicted"/>
<dbReference type="PANTHER" id="PTHR43633:SF1">
    <property type="entry name" value="ALCOHOL DEHYDROGENASE YQHD"/>
    <property type="match status" value="1"/>
</dbReference>
<dbReference type="InterPro" id="IPR001670">
    <property type="entry name" value="ADH_Fe/GldA"/>
</dbReference>
<dbReference type="Pfam" id="PF00465">
    <property type="entry name" value="Fe-ADH"/>
    <property type="match status" value="1"/>
</dbReference>
<feature type="domain" description="Fe-containing alcohol dehydrogenase-like C-terminal" evidence="3">
    <location>
        <begin position="187"/>
        <end position="389"/>
    </location>
</feature>